<proteinExistence type="predicted"/>
<dbReference type="Proteomes" id="UP000461948">
    <property type="component" value="Unassembled WGS sequence"/>
</dbReference>
<evidence type="ECO:0000313" key="2">
    <source>
        <dbReference type="Proteomes" id="UP000461948"/>
    </source>
</evidence>
<sequence length="105" mass="11947">MAFAFTALKWMNRREQEIMKIMADTNTVAHIRAYLLNTGHRFTGESEAFEAVIRALYSEGRQVSNQAIILRLRDEQASTADKNRQATLLSLLQLVACYTPDDSHT</sequence>
<protein>
    <recommendedName>
        <fullName evidence="3">Two-component-system connector protein AriR</fullName>
    </recommendedName>
</protein>
<reference evidence="1 2" key="1">
    <citation type="submission" date="2019-11" db="EMBL/GenBank/DDBJ databases">
        <title>Draft Genome Sequence of Plant Growth-Promoting Rhizosphere-Associated Bacteria.</title>
        <authorList>
            <person name="Vasilyev I.Y."/>
            <person name="Radchenko V."/>
            <person name="Ilnitskaya E.V."/>
        </authorList>
    </citation>
    <scope>NUCLEOTIDE SEQUENCE [LARGE SCALE GENOMIC DNA]</scope>
    <source>
        <strain evidence="1 2">VRA_MhP_f</strain>
    </source>
</reference>
<name>A0A7X2STT7_ENTAG</name>
<dbReference type="Gene3D" id="1.20.5.5260">
    <property type="match status" value="1"/>
</dbReference>
<dbReference type="Pfam" id="PF10798">
    <property type="entry name" value="YmgB"/>
    <property type="match status" value="1"/>
</dbReference>
<dbReference type="RefSeq" id="WP_187495398.1">
    <property type="nucleotide sequence ID" value="NZ_JACSXA010000018.1"/>
</dbReference>
<comment type="caution">
    <text evidence="1">The sequence shown here is derived from an EMBL/GenBank/DDBJ whole genome shotgun (WGS) entry which is preliminary data.</text>
</comment>
<dbReference type="AlphaFoldDB" id="A0A7X2STT7"/>
<gene>
    <name evidence="1" type="ORF">GKC49_00715</name>
</gene>
<organism evidence="1 2">
    <name type="scientific">Enterobacter agglomerans</name>
    <name type="common">Erwinia herbicola</name>
    <name type="synonym">Pantoea agglomerans</name>
    <dbReference type="NCBI Taxonomy" id="549"/>
    <lineage>
        <taxon>Bacteria</taxon>
        <taxon>Pseudomonadati</taxon>
        <taxon>Pseudomonadota</taxon>
        <taxon>Gammaproteobacteria</taxon>
        <taxon>Enterobacterales</taxon>
        <taxon>Erwiniaceae</taxon>
        <taxon>Pantoea</taxon>
        <taxon>Pantoea agglomerans group</taxon>
    </lineage>
</organism>
<evidence type="ECO:0000313" key="1">
    <source>
        <dbReference type="EMBL" id="MSE13728.1"/>
    </source>
</evidence>
<evidence type="ECO:0008006" key="3">
    <source>
        <dbReference type="Google" id="ProtNLM"/>
    </source>
</evidence>
<dbReference type="GO" id="GO:0071468">
    <property type="term" value="P:cellular response to acidic pH"/>
    <property type="evidence" value="ECO:0007669"/>
    <property type="project" value="InterPro"/>
</dbReference>
<accession>A0A7X2STT7</accession>
<dbReference type="EMBL" id="WKLC01000007">
    <property type="protein sequence ID" value="MSE13728.1"/>
    <property type="molecule type" value="Genomic_DNA"/>
</dbReference>
<dbReference type="InterPro" id="IPR024753">
    <property type="entry name" value="AriR"/>
</dbReference>